<dbReference type="AlphaFoldDB" id="A0A8J2KN53"/>
<sequence length="19" mass="2339">NRLRKQIQYLPLLLLQLES</sequence>
<evidence type="ECO:0000313" key="1">
    <source>
        <dbReference type="EMBL" id="CAG7728950.1"/>
    </source>
</evidence>
<feature type="non-terminal residue" evidence="1">
    <location>
        <position position="1"/>
    </location>
</feature>
<evidence type="ECO:0000313" key="2">
    <source>
        <dbReference type="Proteomes" id="UP000708208"/>
    </source>
</evidence>
<reference evidence="1" key="1">
    <citation type="submission" date="2021-06" db="EMBL/GenBank/DDBJ databases">
        <authorList>
            <person name="Hodson N. C."/>
            <person name="Mongue J. A."/>
            <person name="Jaron S. K."/>
        </authorList>
    </citation>
    <scope>NUCLEOTIDE SEQUENCE</scope>
</reference>
<accession>A0A8J2KN53</accession>
<gene>
    <name evidence="1" type="ORF">AFUS01_LOCUS17694</name>
</gene>
<dbReference type="Proteomes" id="UP000708208">
    <property type="component" value="Unassembled WGS sequence"/>
</dbReference>
<organism evidence="1 2">
    <name type="scientific">Allacma fusca</name>
    <dbReference type="NCBI Taxonomy" id="39272"/>
    <lineage>
        <taxon>Eukaryota</taxon>
        <taxon>Metazoa</taxon>
        <taxon>Ecdysozoa</taxon>
        <taxon>Arthropoda</taxon>
        <taxon>Hexapoda</taxon>
        <taxon>Collembola</taxon>
        <taxon>Symphypleona</taxon>
        <taxon>Sminthuridae</taxon>
        <taxon>Allacma</taxon>
    </lineage>
</organism>
<protein>
    <submittedName>
        <fullName evidence="1">Uncharacterized protein</fullName>
    </submittedName>
</protein>
<proteinExistence type="predicted"/>
<keyword evidence="2" id="KW-1185">Reference proteome</keyword>
<dbReference type="EMBL" id="CAJVCH010170880">
    <property type="protein sequence ID" value="CAG7728950.1"/>
    <property type="molecule type" value="Genomic_DNA"/>
</dbReference>
<comment type="caution">
    <text evidence="1">The sequence shown here is derived from an EMBL/GenBank/DDBJ whole genome shotgun (WGS) entry which is preliminary data.</text>
</comment>
<name>A0A8J2KN53_9HEXA</name>